<reference evidence="2 3" key="1">
    <citation type="submission" date="2024-06" db="EMBL/GenBank/DDBJ databases">
        <title>The draft genome of Grus japonensis, version 3.</title>
        <authorList>
            <person name="Nabeshima K."/>
            <person name="Suzuki S."/>
            <person name="Onuma M."/>
        </authorList>
    </citation>
    <scope>NUCLEOTIDE SEQUENCE [LARGE SCALE GENOMIC DNA]</scope>
    <source>
        <strain evidence="2 3">451A</strain>
    </source>
</reference>
<dbReference type="PANTHER" id="PTHR33395">
    <property type="entry name" value="TRANSCRIPTASE, PUTATIVE-RELATED-RELATED"/>
    <property type="match status" value="1"/>
</dbReference>
<comment type="caution">
    <text evidence="2">The sequence shown here is derived from an EMBL/GenBank/DDBJ whole genome shotgun (WGS) entry which is preliminary data.</text>
</comment>
<name>A0ABC9YDH4_GRUJA</name>
<organism evidence="2 3">
    <name type="scientific">Grus japonensis</name>
    <name type="common">Japanese crane</name>
    <name type="synonym">Red-crowned crane</name>
    <dbReference type="NCBI Taxonomy" id="30415"/>
    <lineage>
        <taxon>Eukaryota</taxon>
        <taxon>Metazoa</taxon>
        <taxon>Chordata</taxon>
        <taxon>Craniata</taxon>
        <taxon>Vertebrata</taxon>
        <taxon>Euteleostomi</taxon>
        <taxon>Archelosauria</taxon>
        <taxon>Archosauria</taxon>
        <taxon>Dinosauria</taxon>
        <taxon>Saurischia</taxon>
        <taxon>Theropoda</taxon>
        <taxon>Coelurosauria</taxon>
        <taxon>Aves</taxon>
        <taxon>Neognathae</taxon>
        <taxon>Neoaves</taxon>
        <taxon>Gruiformes</taxon>
        <taxon>Gruidae</taxon>
        <taxon>Grus</taxon>
    </lineage>
</organism>
<dbReference type="AlphaFoldDB" id="A0ABC9YDH4"/>
<keyword evidence="3" id="KW-1185">Reference proteome</keyword>
<feature type="domain" description="Endonuclease/exonuclease/phosphatase" evidence="1">
    <location>
        <begin position="10"/>
        <end position="114"/>
    </location>
</feature>
<dbReference type="SUPFAM" id="SSF56219">
    <property type="entry name" value="DNase I-like"/>
    <property type="match status" value="1"/>
</dbReference>
<evidence type="ECO:0000313" key="2">
    <source>
        <dbReference type="EMBL" id="GAB0207632.1"/>
    </source>
</evidence>
<proteinExistence type="predicted"/>
<dbReference type="Gene3D" id="3.60.10.10">
    <property type="entry name" value="Endonuclease/exonuclease/phosphatase"/>
    <property type="match status" value="1"/>
</dbReference>
<dbReference type="Pfam" id="PF14529">
    <property type="entry name" value="Exo_endo_phos_2"/>
    <property type="match status" value="1"/>
</dbReference>
<evidence type="ECO:0000259" key="1">
    <source>
        <dbReference type="Pfam" id="PF14529"/>
    </source>
</evidence>
<dbReference type="InterPro" id="IPR005135">
    <property type="entry name" value="Endo/exonuclease/phosphatase"/>
</dbReference>
<dbReference type="PANTHER" id="PTHR33395:SF22">
    <property type="entry name" value="REVERSE TRANSCRIPTASE DOMAIN-CONTAINING PROTEIN"/>
    <property type="match status" value="1"/>
</dbReference>
<sequence length="227" mass="25753">MENKGDVLVGVYYRSPSQDDSTDELFYRQLGEISGSVALVLMGDFNFPDINWEYHTAVTSRSGKFLKFVEDNFLAQVLRDPTRKDALLDLLFVNREGLVGDVMWELHQTATTSDRPWAVQSPESEDHKCGNSDFAFVENEIVRDQLYQLNVHKFMGPDSIHPRVLKELAHVTAGPLLNLYQRSWESEEVSADLKLDNIILIYKKGVREDPGNYGPVSLTSVPGKIME</sequence>
<gene>
    <name evidence="2" type="ORF">GRJ2_003228900</name>
</gene>
<accession>A0ABC9YDH4</accession>
<dbReference type="Proteomes" id="UP001623348">
    <property type="component" value="Unassembled WGS sequence"/>
</dbReference>
<dbReference type="EMBL" id="BAAFJT010000241">
    <property type="protein sequence ID" value="GAB0207632.1"/>
    <property type="molecule type" value="Genomic_DNA"/>
</dbReference>
<dbReference type="InterPro" id="IPR036691">
    <property type="entry name" value="Endo/exonu/phosph_ase_sf"/>
</dbReference>
<protein>
    <recommendedName>
        <fullName evidence="1">Endonuclease/exonuclease/phosphatase domain-containing protein</fullName>
    </recommendedName>
</protein>
<evidence type="ECO:0000313" key="3">
    <source>
        <dbReference type="Proteomes" id="UP001623348"/>
    </source>
</evidence>